<keyword evidence="3" id="KW-1185">Reference proteome</keyword>
<proteinExistence type="predicted"/>
<feature type="signal peptide" evidence="1">
    <location>
        <begin position="1"/>
        <end position="28"/>
    </location>
</feature>
<evidence type="ECO:0000313" key="2">
    <source>
        <dbReference type="EMBL" id="TKW14302.1"/>
    </source>
</evidence>
<dbReference type="Proteomes" id="UP000298652">
    <property type="component" value="Chromosome 5"/>
</dbReference>
<keyword evidence="1" id="KW-0732">Signal</keyword>
<gene>
    <name evidence="2" type="ORF">SEVIR_5G159450v2</name>
</gene>
<dbReference type="EMBL" id="CM016556">
    <property type="protein sequence ID" value="TKW14302.1"/>
    <property type="molecule type" value="Genomic_DNA"/>
</dbReference>
<organism evidence="2 3">
    <name type="scientific">Setaria viridis</name>
    <name type="common">Green bristlegrass</name>
    <name type="synonym">Setaria italica subsp. viridis</name>
    <dbReference type="NCBI Taxonomy" id="4556"/>
    <lineage>
        <taxon>Eukaryota</taxon>
        <taxon>Viridiplantae</taxon>
        <taxon>Streptophyta</taxon>
        <taxon>Embryophyta</taxon>
        <taxon>Tracheophyta</taxon>
        <taxon>Spermatophyta</taxon>
        <taxon>Magnoliopsida</taxon>
        <taxon>Liliopsida</taxon>
        <taxon>Poales</taxon>
        <taxon>Poaceae</taxon>
        <taxon>PACMAD clade</taxon>
        <taxon>Panicoideae</taxon>
        <taxon>Panicodae</taxon>
        <taxon>Paniceae</taxon>
        <taxon>Cenchrinae</taxon>
        <taxon>Setaria</taxon>
    </lineage>
</organism>
<evidence type="ECO:0000313" key="3">
    <source>
        <dbReference type="Proteomes" id="UP000298652"/>
    </source>
</evidence>
<evidence type="ECO:0008006" key="4">
    <source>
        <dbReference type="Google" id="ProtNLM"/>
    </source>
</evidence>
<dbReference type="Gramene" id="TKW14302">
    <property type="protein sequence ID" value="TKW14302"/>
    <property type="gene ID" value="SEVIR_5G159450v2"/>
</dbReference>
<feature type="chain" id="PRO_5020672438" description="Secreted protein" evidence="1">
    <location>
        <begin position="29"/>
        <end position="75"/>
    </location>
</feature>
<accession>A0A4U6UG56</accession>
<evidence type="ECO:0000256" key="1">
    <source>
        <dbReference type="SAM" id="SignalP"/>
    </source>
</evidence>
<sequence length="75" mass="8158">MSTQRTLSSLPFQLPFSFFLFLLPSVAPCPWGCEDGEINSCAAQLPVVSSALPGPRELPSASISRGRPRVQLLRE</sequence>
<name>A0A4U6UG56_SETVI</name>
<reference evidence="2" key="1">
    <citation type="submission" date="2019-03" db="EMBL/GenBank/DDBJ databases">
        <title>WGS assembly of Setaria viridis.</title>
        <authorList>
            <person name="Huang P."/>
            <person name="Jenkins J."/>
            <person name="Grimwood J."/>
            <person name="Barry K."/>
            <person name="Healey A."/>
            <person name="Mamidi S."/>
            <person name="Sreedasyam A."/>
            <person name="Shu S."/>
            <person name="Feldman M."/>
            <person name="Wu J."/>
            <person name="Yu Y."/>
            <person name="Chen C."/>
            <person name="Johnson J."/>
            <person name="Rokhsar D."/>
            <person name="Baxter I."/>
            <person name="Schmutz J."/>
            <person name="Brutnell T."/>
            <person name="Kellogg E."/>
        </authorList>
    </citation>
    <scope>NUCLEOTIDE SEQUENCE [LARGE SCALE GENOMIC DNA]</scope>
</reference>
<protein>
    <recommendedName>
        <fullName evidence="4">Secreted protein</fullName>
    </recommendedName>
</protein>
<dbReference type="AlphaFoldDB" id="A0A4U6UG56"/>